<feature type="transmembrane region" description="Helical" evidence="1">
    <location>
        <begin position="81"/>
        <end position="108"/>
    </location>
</feature>
<gene>
    <name evidence="3" type="ORF">AN963_24585</name>
</gene>
<evidence type="ECO:0000313" key="4">
    <source>
        <dbReference type="Proteomes" id="UP000051063"/>
    </source>
</evidence>
<dbReference type="Proteomes" id="UP000051063">
    <property type="component" value="Unassembled WGS sequence"/>
</dbReference>
<dbReference type="EMBL" id="LJJB01000013">
    <property type="protein sequence ID" value="KQL44571.1"/>
    <property type="molecule type" value="Genomic_DNA"/>
</dbReference>
<protein>
    <submittedName>
        <fullName evidence="3">Transporter</fullName>
    </submittedName>
</protein>
<evidence type="ECO:0000259" key="2">
    <source>
        <dbReference type="Pfam" id="PF07331"/>
    </source>
</evidence>
<dbReference type="RefSeq" id="WP_055747156.1">
    <property type="nucleotide sequence ID" value="NZ_LJJB01000013.1"/>
</dbReference>
<reference evidence="3 4" key="1">
    <citation type="submission" date="2015-09" db="EMBL/GenBank/DDBJ databases">
        <title>Genome sequencing project for genomic taxonomy and phylogenomics of Bacillus-like bacteria.</title>
        <authorList>
            <person name="Liu B."/>
            <person name="Wang J."/>
            <person name="Zhu Y."/>
            <person name="Liu G."/>
            <person name="Chen Q."/>
            <person name="Chen Z."/>
            <person name="Lan J."/>
            <person name="Che J."/>
            <person name="Ge C."/>
            <person name="Shi H."/>
            <person name="Pan Z."/>
            <person name="Liu X."/>
        </authorList>
    </citation>
    <scope>NUCLEOTIDE SEQUENCE [LARGE SCALE GENOMIC DNA]</scope>
    <source>
        <strain evidence="3 4">DSM 8552</strain>
    </source>
</reference>
<keyword evidence="1" id="KW-0812">Transmembrane</keyword>
<evidence type="ECO:0000313" key="3">
    <source>
        <dbReference type="EMBL" id="KQL44571.1"/>
    </source>
</evidence>
<keyword evidence="1" id="KW-1133">Transmembrane helix</keyword>
<name>A0ABR5N279_BRECH</name>
<feature type="transmembrane region" description="Helical" evidence="1">
    <location>
        <begin position="120"/>
        <end position="141"/>
    </location>
</feature>
<accession>A0ABR5N279</accession>
<organism evidence="3 4">
    <name type="scientific">Brevibacillus choshinensis</name>
    <dbReference type="NCBI Taxonomy" id="54911"/>
    <lineage>
        <taxon>Bacteria</taxon>
        <taxon>Bacillati</taxon>
        <taxon>Bacillota</taxon>
        <taxon>Bacilli</taxon>
        <taxon>Bacillales</taxon>
        <taxon>Paenibacillaceae</taxon>
        <taxon>Brevibacillus</taxon>
    </lineage>
</organism>
<dbReference type="Pfam" id="PF07331">
    <property type="entry name" value="TctB"/>
    <property type="match status" value="1"/>
</dbReference>
<keyword evidence="1" id="KW-0472">Membrane</keyword>
<sequence length="155" mass="17128">MNLTFDRFGSILFALIGAMFIVESRSISTSAYGSEVGPNMFPLGLGIILILLSLRLFWETLKHKGTINATASADKLNYKRFLPILVATFLYVFLLETLGYVIASFLFLTFAFRVMGSASIVKAALVSLVFSAGVYFIYVYLLKGTLPEFPAWLGV</sequence>
<evidence type="ECO:0000256" key="1">
    <source>
        <dbReference type="SAM" id="Phobius"/>
    </source>
</evidence>
<comment type="caution">
    <text evidence="3">The sequence shown here is derived from an EMBL/GenBank/DDBJ whole genome shotgun (WGS) entry which is preliminary data.</text>
</comment>
<dbReference type="InterPro" id="IPR009936">
    <property type="entry name" value="DUF1468"/>
</dbReference>
<proteinExistence type="predicted"/>
<keyword evidence="4" id="KW-1185">Reference proteome</keyword>
<feature type="domain" description="DUF1468" evidence="2">
    <location>
        <begin position="10"/>
        <end position="147"/>
    </location>
</feature>
<feature type="transmembrane region" description="Helical" evidence="1">
    <location>
        <begin position="40"/>
        <end position="58"/>
    </location>
</feature>